<evidence type="ECO:0000256" key="1">
    <source>
        <dbReference type="SAM" id="Phobius"/>
    </source>
</evidence>
<keyword evidence="1" id="KW-0812">Transmembrane</keyword>
<keyword evidence="3" id="KW-1185">Reference proteome</keyword>
<feature type="transmembrane region" description="Helical" evidence="1">
    <location>
        <begin position="31"/>
        <end position="55"/>
    </location>
</feature>
<evidence type="ECO:0000313" key="2">
    <source>
        <dbReference type="EMBL" id="AJW28930.1"/>
    </source>
</evidence>
<evidence type="ECO:0000313" key="3">
    <source>
        <dbReference type="Proteomes" id="UP000019030"/>
    </source>
</evidence>
<feature type="transmembrane region" description="Helical" evidence="1">
    <location>
        <begin position="6"/>
        <end position="24"/>
    </location>
</feature>
<sequence>MTSDPETLINAVVCAVIAIRLFLFRRNGAGYVWWGGLLAYALIVAAGSVVIRTLMGSYEGTTDPAELVINIVVCIMALSSKGNVVRMVKGIGRGGGSEKSQRD</sequence>
<gene>
    <name evidence="2" type="ORF">Z042_26020</name>
</gene>
<protein>
    <recommendedName>
        <fullName evidence="4">Holin</fullName>
    </recommendedName>
</protein>
<name>A0A0D4ZY63_9GAMM</name>
<dbReference type="EMBL" id="CP007044">
    <property type="protein sequence ID" value="AJW28930.1"/>
    <property type="molecule type" value="Genomic_DNA"/>
</dbReference>
<reference evidence="2 3" key="2">
    <citation type="submission" date="2015-03" db="EMBL/GenBank/DDBJ databases">
        <authorList>
            <person name="Chan K.-G."/>
        </authorList>
    </citation>
    <scope>NUCLEOTIDE SEQUENCE [LARGE SCALE GENOMIC DNA]</scope>
    <source>
        <strain evidence="2 3">RB-25</strain>
    </source>
</reference>
<dbReference type="HOGENOM" id="CLU_171673_0_1_6"/>
<accession>A0A0D4ZY63</accession>
<organism evidence="2 3">
    <name type="scientific">Chania multitudinisentens RB-25</name>
    <dbReference type="NCBI Taxonomy" id="1441930"/>
    <lineage>
        <taxon>Bacteria</taxon>
        <taxon>Pseudomonadati</taxon>
        <taxon>Pseudomonadota</taxon>
        <taxon>Gammaproteobacteria</taxon>
        <taxon>Enterobacterales</taxon>
        <taxon>Yersiniaceae</taxon>
        <taxon>Chania</taxon>
    </lineage>
</organism>
<proteinExistence type="predicted"/>
<dbReference type="Proteomes" id="UP000019030">
    <property type="component" value="Chromosome"/>
</dbReference>
<dbReference type="AlphaFoldDB" id="A0A0D4ZY63"/>
<evidence type="ECO:0008006" key="4">
    <source>
        <dbReference type="Google" id="ProtNLM"/>
    </source>
</evidence>
<dbReference type="KEGG" id="sfo:Z042_26020"/>
<dbReference type="Pfam" id="PF05449">
    <property type="entry name" value="Phage_holin_3_7"/>
    <property type="match status" value="1"/>
</dbReference>
<reference evidence="2 3" key="1">
    <citation type="submission" date="2014-01" db="EMBL/GenBank/DDBJ databases">
        <title>Isolation of Serratia multitudinisentens RB-25 from Ex-Landfill site.</title>
        <authorList>
            <person name="Robson E.H.J."/>
        </authorList>
    </citation>
    <scope>NUCLEOTIDE SEQUENCE [LARGE SCALE GENOMIC DNA]</scope>
    <source>
        <strain evidence="2 3">RB-25</strain>
    </source>
</reference>
<dbReference type="STRING" id="1441930.Z042_26020"/>
<keyword evidence="1" id="KW-0472">Membrane</keyword>
<dbReference type="OrthoDB" id="6455699at2"/>
<keyword evidence="1" id="KW-1133">Transmembrane helix</keyword>
<dbReference type="InterPro" id="IPR008473">
    <property type="entry name" value="Phage_holin_3_7"/>
</dbReference>